<dbReference type="PROSITE" id="PS50887">
    <property type="entry name" value="GGDEF"/>
    <property type="match status" value="1"/>
</dbReference>
<organism evidence="5 6">
    <name type="scientific">Methylobacterium cerastii</name>
    <dbReference type="NCBI Taxonomy" id="932741"/>
    <lineage>
        <taxon>Bacteria</taxon>
        <taxon>Pseudomonadati</taxon>
        <taxon>Pseudomonadota</taxon>
        <taxon>Alphaproteobacteria</taxon>
        <taxon>Hyphomicrobiales</taxon>
        <taxon>Methylobacteriaceae</taxon>
        <taxon>Methylobacterium</taxon>
    </lineage>
</organism>
<accession>A0ABQ4QQ28</accession>
<comment type="caution">
    <text evidence="5">The sequence shown here is derived from an EMBL/GenBank/DDBJ whole genome shotgun (WGS) entry which is preliminary data.</text>
</comment>
<dbReference type="CDD" id="cd01949">
    <property type="entry name" value="GGDEF"/>
    <property type="match status" value="1"/>
</dbReference>
<dbReference type="Pfam" id="PF00990">
    <property type="entry name" value="GGDEF"/>
    <property type="match status" value="1"/>
</dbReference>
<proteinExistence type="predicted"/>
<keyword evidence="3" id="KW-0472">Membrane</keyword>
<evidence type="ECO:0000259" key="4">
    <source>
        <dbReference type="PROSITE" id="PS50887"/>
    </source>
</evidence>
<comment type="catalytic activity">
    <reaction evidence="2">
        <text>2 GTP = 3',3'-c-di-GMP + 2 diphosphate</text>
        <dbReference type="Rhea" id="RHEA:24898"/>
        <dbReference type="ChEBI" id="CHEBI:33019"/>
        <dbReference type="ChEBI" id="CHEBI:37565"/>
        <dbReference type="ChEBI" id="CHEBI:58805"/>
        <dbReference type="EC" id="2.7.7.65"/>
    </reaction>
</comment>
<dbReference type="InterPro" id="IPR000160">
    <property type="entry name" value="GGDEF_dom"/>
</dbReference>
<name>A0ABQ4QQ28_9HYPH</name>
<evidence type="ECO:0000256" key="1">
    <source>
        <dbReference type="ARBA" id="ARBA00012528"/>
    </source>
</evidence>
<evidence type="ECO:0000256" key="2">
    <source>
        <dbReference type="ARBA" id="ARBA00034247"/>
    </source>
</evidence>
<dbReference type="Gene3D" id="3.30.70.270">
    <property type="match status" value="1"/>
</dbReference>
<feature type="transmembrane region" description="Helical" evidence="3">
    <location>
        <begin position="32"/>
        <end position="52"/>
    </location>
</feature>
<dbReference type="RefSeq" id="WP_238273042.1">
    <property type="nucleotide sequence ID" value="NZ_BPQG01000087.1"/>
</dbReference>
<dbReference type="EMBL" id="BPQG01000087">
    <property type="protein sequence ID" value="GJD46717.1"/>
    <property type="molecule type" value="Genomic_DNA"/>
</dbReference>
<feature type="domain" description="GGDEF" evidence="4">
    <location>
        <begin position="126"/>
        <end position="257"/>
    </location>
</feature>
<protein>
    <recommendedName>
        <fullName evidence="1">diguanylate cyclase</fullName>
        <ecNumber evidence="1">2.7.7.65</ecNumber>
    </recommendedName>
</protein>
<keyword evidence="3" id="KW-0812">Transmembrane</keyword>
<dbReference type="PANTHER" id="PTHR45138:SF9">
    <property type="entry name" value="DIGUANYLATE CYCLASE DGCM-RELATED"/>
    <property type="match status" value="1"/>
</dbReference>
<feature type="transmembrane region" description="Helical" evidence="3">
    <location>
        <begin position="72"/>
        <end position="89"/>
    </location>
</feature>
<dbReference type="NCBIfam" id="TIGR00254">
    <property type="entry name" value="GGDEF"/>
    <property type="match status" value="1"/>
</dbReference>
<keyword evidence="3" id="KW-1133">Transmembrane helix</keyword>
<dbReference type="SUPFAM" id="SSF55073">
    <property type="entry name" value="Nucleotide cyclase"/>
    <property type="match status" value="1"/>
</dbReference>
<dbReference type="InterPro" id="IPR029787">
    <property type="entry name" value="Nucleotide_cyclase"/>
</dbReference>
<dbReference type="EC" id="2.7.7.65" evidence="1"/>
<evidence type="ECO:0000256" key="3">
    <source>
        <dbReference type="SAM" id="Phobius"/>
    </source>
</evidence>
<dbReference type="SMART" id="SM00267">
    <property type="entry name" value="GGDEF"/>
    <property type="match status" value="1"/>
</dbReference>
<evidence type="ECO:0000313" key="5">
    <source>
        <dbReference type="EMBL" id="GJD46717.1"/>
    </source>
</evidence>
<dbReference type="PANTHER" id="PTHR45138">
    <property type="entry name" value="REGULATORY COMPONENTS OF SENSORY TRANSDUCTION SYSTEM"/>
    <property type="match status" value="1"/>
</dbReference>
<gene>
    <name evidence="5" type="ORF">AFCDBAGC_4601</name>
</gene>
<dbReference type="Proteomes" id="UP001055117">
    <property type="component" value="Unassembled WGS sequence"/>
</dbReference>
<evidence type="ECO:0000313" key="6">
    <source>
        <dbReference type="Proteomes" id="UP001055117"/>
    </source>
</evidence>
<dbReference type="InterPro" id="IPR043128">
    <property type="entry name" value="Rev_trsase/Diguanyl_cyclase"/>
</dbReference>
<sequence>MIDNFFGDNNEGRRHELLRQHHPLIALAGWRLGPRAACGVALVAAFLNILPIHGFDAGLSPLAATVRAVVRLGAYAFVVATVCVLRRVYERERYAARHDALTGILNRASFEAHAHLALGGCAANGSVTVLALADIDGFKSVNDTSGHAEGDEVLIRLALAGVAAIGWGDRFGRLGGDEFVFLLQSSTVAAAVSRVETIHRRLRDGLSGSRHHIGVSMGALVVSPGTTLDWATAIREADRLMYVAKRAGTGGVRVESFGGSTVCRSTAAGADEAPLAAA</sequence>
<dbReference type="InterPro" id="IPR050469">
    <property type="entry name" value="Diguanylate_Cyclase"/>
</dbReference>
<keyword evidence="6" id="KW-1185">Reference proteome</keyword>
<reference evidence="5 6" key="1">
    <citation type="journal article" date="2021" name="Front. Microbiol.">
        <title>Comprehensive Comparative Genomics and Phenotyping of Methylobacterium Species.</title>
        <authorList>
            <person name="Alessa O."/>
            <person name="Ogura Y."/>
            <person name="Fujitani Y."/>
            <person name="Takami H."/>
            <person name="Hayashi T."/>
            <person name="Sahin N."/>
            <person name="Tani A."/>
        </authorList>
    </citation>
    <scope>NUCLEOTIDE SEQUENCE [LARGE SCALE GENOMIC DNA]</scope>
    <source>
        <strain evidence="5 6">DSM 23679</strain>
    </source>
</reference>